<sequence length="235" mass="24817">MIETAKRTSEQLTDDARQALAAQPQLRGLPIFVQVDNGAATLYGRTETKAQALIAQRTVLGVSGVHVVAQKLLTSAPPRLSDTDIAVEVAAALASAPHVPDSVRATVQDRRITLTGEVNWQYESQAACRAVDELPGARSVLNAITVRSGTMAAELERLILATLANRDPLSDIRLTVTTNSRGAIMLDGTVPTVEARREAEAICWGVPGAASVTNHLVVAPITQGAGETSRLGAQR</sequence>
<feature type="domain" description="BON" evidence="1">
    <location>
        <begin position="8"/>
        <end position="76"/>
    </location>
</feature>
<accession>A0A1H0SAJ0</accession>
<keyword evidence="3" id="KW-1185">Reference proteome</keyword>
<proteinExistence type="predicted"/>
<name>A0A1H0SAJ0_9ACTN</name>
<protein>
    <submittedName>
        <fullName evidence="2">Osmotically-inducible protein OsmY, contains BON domain</fullName>
    </submittedName>
</protein>
<dbReference type="InterPro" id="IPR007055">
    <property type="entry name" value="BON_dom"/>
</dbReference>
<dbReference type="AlphaFoldDB" id="A0A1H0SAJ0"/>
<dbReference type="PROSITE" id="PS50914">
    <property type="entry name" value="BON"/>
    <property type="match status" value="3"/>
</dbReference>
<dbReference type="Pfam" id="PF04972">
    <property type="entry name" value="BON"/>
    <property type="match status" value="3"/>
</dbReference>
<reference evidence="2 3" key="1">
    <citation type="submission" date="2016-10" db="EMBL/GenBank/DDBJ databases">
        <authorList>
            <person name="de Groot N.N."/>
        </authorList>
    </citation>
    <scope>NUCLEOTIDE SEQUENCE [LARGE SCALE GENOMIC DNA]</scope>
    <source>
        <strain evidence="3">P4-7,KCTC 19426,CECT 7604</strain>
    </source>
</reference>
<dbReference type="PANTHER" id="PTHR34606:SF15">
    <property type="entry name" value="BON DOMAIN-CONTAINING PROTEIN"/>
    <property type="match status" value="1"/>
</dbReference>
<dbReference type="OrthoDB" id="870892at2"/>
<feature type="domain" description="BON" evidence="1">
    <location>
        <begin position="151"/>
        <end position="220"/>
    </location>
</feature>
<dbReference type="Gene3D" id="3.30.1340.30">
    <property type="match status" value="2"/>
</dbReference>
<feature type="domain" description="BON" evidence="1">
    <location>
        <begin position="81"/>
        <end position="148"/>
    </location>
</feature>
<dbReference type="Proteomes" id="UP000198741">
    <property type="component" value="Chromosome I"/>
</dbReference>
<gene>
    <name evidence="2" type="ORF">SAMN04515671_3988</name>
</gene>
<dbReference type="RefSeq" id="WP_090479470.1">
    <property type="nucleotide sequence ID" value="NZ_LT629710.1"/>
</dbReference>
<evidence type="ECO:0000313" key="2">
    <source>
        <dbReference type="EMBL" id="SDP38687.1"/>
    </source>
</evidence>
<dbReference type="EMBL" id="LT629710">
    <property type="protein sequence ID" value="SDP38687.1"/>
    <property type="molecule type" value="Genomic_DNA"/>
</dbReference>
<evidence type="ECO:0000259" key="1">
    <source>
        <dbReference type="PROSITE" id="PS50914"/>
    </source>
</evidence>
<dbReference type="InterPro" id="IPR051686">
    <property type="entry name" value="Lipoprotein_DolP"/>
</dbReference>
<dbReference type="STRING" id="1090615.SAMN04515671_3988"/>
<evidence type="ECO:0000313" key="3">
    <source>
        <dbReference type="Proteomes" id="UP000198741"/>
    </source>
</evidence>
<dbReference type="PANTHER" id="PTHR34606">
    <property type="entry name" value="BON DOMAIN-CONTAINING PROTEIN"/>
    <property type="match status" value="1"/>
</dbReference>
<organism evidence="2 3">
    <name type="scientific">Nakamurella panacisegetis</name>
    <dbReference type="NCBI Taxonomy" id="1090615"/>
    <lineage>
        <taxon>Bacteria</taxon>
        <taxon>Bacillati</taxon>
        <taxon>Actinomycetota</taxon>
        <taxon>Actinomycetes</taxon>
        <taxon>Nakamurellales</taxon>
        <taxon>Nakamurellaceae</taxon>
        <taxon>Nakamurella</taxon>
    </lineage>
</organism>